<dbReference type="Gene3D" id="1.20.59.20">
    <property type="match status" value="1"/>
</dbReference>
<dbReference type="PANTHER" id="PTHR43033:SF1">
    <property type="entry name" value="TRNA(ILE)-LYSIDINE SYNTHASE-RELATED"/>
    <property type="match status" value="1"/>
</dbReference>
<evidence type="ECO:0000256" key="6">
    <source>
        <dbReference type="ARBA" id="ARBA00022840"/>
    </source>
</evidence>
<protein>
    <recommendedName>
        <fullName evidence="8">tRNA(Ile)-lysidine synthase</fullName>
        <ecNumber evidence="8">6.3.4.19</ecNumber>
    </recommendedName>
    <alternativeName>
        <fullName evidence="8">tRNA(Ile)-2-lysyl-cytidine synthase</fullName>
    </alternativeName>
    <alternativeName>
        <fullName evidence="8">tRNA(Ile)-lysidine synthetase</fullName>
    </alternativeName>
</protein>
<comment type="subcellular location">
    <subcellularLocation>
        <location evidence="1 8">Cytoplasm</location>
    </subcellularLocation>
</comment>
<dbReference type="NCBIfam" id="TIGR02433">
    <property type="entry name" value="lysidine_TilS_C"/>
    <property type="match status" value="1"/>
</dbReference>
<dbReference type="InterPro" id="IPR012094">
    <property type="entry name" value="tRNA_Ile_lys_synt"/>
</dbReference>
<evidence type="ECO:0000256" key="2">
    <source>
        <dbReference type="ARBA" id="ARBA00022490"/>
    </source>
</evidence>
<evidence type="ECO:0000256" key="4">
    <source>
        <dbReference type="ARBA" id="ARBA00022694"/>
    </source>
</evidence>
<evidence type="ECO:0000313" key="11">
    <source>
        <dbReference type="Proteomes" id="UP000824090"/>
    </source>
</evidence>
<comment type="caution">
    <text evidence="10">The sequence shown here is derived from an EMBL/GenBank/DDBJ whole genome shotgun (WGS) entry which is preliminary data.</text>
</comment>
<comment type="domain">
    <text evidence="8">The N-terminal region contains the highly conserved SGGXDS motif, predicted to be a P-loop motif involved in ATP binding.</text>
</comment>
<proteinExistence type="inferred from homology"/>
<sequence length="476" mass="54173">MVIEKVRETIKKHNLIEKNQHIVIGLSGGPDSVCLFHVLLSLRQELGLTLHPVHVNHKLRPGEAERDQAYVERLCRERGVECAVYTADCLKMAEELSMTSEEAGRKARYDAFFETAVKTGDSESVKIAVAHNADDQAETILFRLIRGTGTDGLRGMDYRRKERGFDVIRPLLDVGREEIEGYCRYYRLDPVMDHTNSEAIYARNKIRLELIPLLQREYNANIKEGLIRLGKIAAADREYMWEEAEKAYMSLKRGGDGKGSPVILDREGLGELPEALRRRVMIKALEEAGLAEDITWERLTAADKVIEKSRGTRTVEFPHGYRMTAASGQVRFSSDRDKNEKERTGLTIEVTAAAEYRRKKEEKAGGGKPAREVAFDLDKLMRSRDSRGPGEKPQKLIEAIALRHREEGDYIILSSGRRKIKKLMIDMKIPSFERNAIPLVALGSEILWMLWEEKERFAEVYGIDGNTERVITVKVM</sequence>
<dbReference type="HAMAP" id="MF_01161">
    <property type="entry name" value="tRNA_Ile_lys_synt"/>
    <property type="match status" value="1"/>
</dbReference>
<dbReference type="SMART" id="SM00977">
    <property type="entry name" value="TilS_C"/>
    <property type="match status" value="1"/>
</dbReference>
<dbReference type="InterPro" id="IPR014729">
    <property type="entry name" value="Rossmann-like_a/b/a_fold"/>
</dbReference>
<dbReference type="SUPFAM" id="SSF56037">
    <property type="entry name" value="PheT/TilS domain"/>
    <property type="match status" value="1"/>
</dbReference>
<comment type="catalytic activity">
    <reaction evidence="7 8">
        <text>cytidine(34) in tRNA(Ile2) + L-lysine + ATP = lysidine(34) in tRNA(Ile2) + AMP + diphosphate + H(+)</text>
        <dbReference type="Rhea" id="RHEA:43744"/>
        <dbReference type="Rhea" id="RHEA-COMP:10625"/>
        <dbReference type="Rhea" id="RHEA-COMP:10670"/>
        <dbReference type="ChEBI" id="CHEBI:15378"/>
        <dbReference type="ChEBI" id="CHEBI:30616"/>
        <dbReference type="ChEBI" id="CHEBI:32551"/>
        <dbReference type="ChEBI" id="CHEBI:33019"/>
        <dbReference type="ChEBI" id="CHEBI:82748"/>
        <dbReference type="ChEBI" id="CHEBI:83665"/>
        <dbReference type="ChEBI" id="CHEBI:456215"/>
        <dbReference type="EC" id="6.3.4.19"/>
    </reaction>
</comment>
<dbReference type="EC" id="6.3.4.19" evidence="8"/>
<evidence type="ECO:0000259" key="9">
    <source>
        <dbReference type="SMART" id="SM00977"/>
    </source>
</evidence>
<dbReference type="AlphaFoldDB" id="A0A9D1I0W2"/>
<dbReference type="InterPro" id="IPR012795">
    <property type="entry name" value="tRNA_Ile_lys_synt_N"/>
</dbReference>
<dbReference type="CDD" id="cd01992">
    <property type="entry name" value="TilS_N"/>
    <property type="match status" value="1"/>
</dbReference>
<evidence type="ECO:0000256" key="1">
    <source>
        <dbReference type="ARBA" id="ARBA00004496"/>
    </source>
</evidence>
<feature type="domain" description="Lysidine-tRNA(Ile) synthetase C-terminal" evidence="9">
    <location>
        <begin position="400"/>
        <end position="473"/>
    </location>
</feature>
<dbReference type="InterPro" id="IPR012796">
    <property type="entry name" value="Lysidine-tRNA-synth_C"/>
</dbReference>
<keyword evidence="3 8" id="KW-0436">Ligase</keyword>
<dbReference type="NCBIfam" id="TIGR02432">
    <property type="entry name" value="lysidine_TilS_N"/>
    <property type="match status" value="1"/>
</dbReference>
<name>A0A9D1I0W2_9FIRM</name>
<accession>A0A9D1I0W2</accession>
<keyword evidence="6 8" id="KW-0067">ATP-binding</keyword>
<dbReference type="GO" id="GO:0005524">
    <property type="term" value="F:ATP binding"/>
    <property type="evidence" value="ECO:0007669"/>
    <property type="project" value="UniProtKB-UniRule"/>
</dbReference>
<comment type="function">
    <text evidence="8">Ligates lysine onto the cytidine present at position 34 of the AUA codon-specific tRNA(Ile) that contains the anticodon CAU, in an ATP-dependent manner. Cytidine is converted to lysidine, thus changing the amino acid specificity of the tRNA from methionine to isoleucine.</text>
</comment>
<comment type="similarity">
    <text evidence="8">Belongs to the tRNA(Ile)-lysidine synthase family.</text>
</comment>
<gene>
    <name evidence="8 10" type="primary">tilS</name>
    <name evidence="10" type="ORF">IAC50_07615</name>
</gene>
<feature type="binding site" evidence="8">
    <location>
        <begin position="27"/>
        <end position="32"/>
    </location>
    <ligand>
        <name>ATP</name>
        <dbReference type="ChEBI" id="CHEBI:30616"/>
    </ligand>
</feature>
<dbReference type="SUPFAM" id="SSF52402">
    <property type="entry name" value="Adenine nucleotide alpha hydrolases-like"/>
    <property type="match status" value="1"/>
</dbReference>
<reference evidence="10" key="1">
    <citation type="submission" date="2020-10" db="EMBL/GenBank/DDBJ databases">
        <authorList>
            <person name="Gilroy R."/>
        </authorList>
    </citation>
    <scope>NUCLEOTIDE SEQUENCE</scope>
    <source>
        <strain evidence="10">ChiHcec3-6078</strain>
    </source>
</reference>
<dbReference type="Gene3D" id="3.40.50.620">
    <property type="entry name" value="HUPs"/>
    <property type="match status" value="1"/>
</dbReference>
<keyword evidence="2 8" id="KW-0963">Cytoplasm</keyword>
<dbReference type="GO" id="GO:0032267">
    <property type="term" value="F:tRNA(Ile)-lysidine synthase activity"/>
    <property type="evidence" value="ECO:0007669"/>
    <property type="project" value="UniProtKB-EC"/>
</dbReference>
<dbReference type="Pfam" id="PF01171">
    <property type="entry name" value="ATP_bind_3"/>
    <property type="match status" value="1"/>
</dbReference>
<keyword evidence="4 8" id="KW-0819">tRNA processing</keyword>
<evidence type="ECO:0000256" key="8">
    <source>
        <dbReference type="HAMAP-Rule" id="MF_01161"/>
    </source>
</evidence>
<dbReference type="EMBL" id="DVMP01000141">
    <property type="protein sequence ID" value="HIU26341.1"/>
    <property type="molecule type" value="Genomic_DNA"/>
</dbReference>
<evidence type="ECO:0000256" key="7">
    <source>
        <dbReference type="ARBA" id="ARBA00048539"/>
    </source>
</evidence>
<reference evidence="10" key="2">
    <citation type="journal article" date="2021" name="PeerJ">
        <title>Extensive microbial diversity within the chicken gut microbiome revealed by metagenomics and culture.</title>
        <authorList>
            <person name="Gilroy R."/>
            <person name="Ravi A."/>
            <person name="Getino M."/>
            <person name="Pursley I."/>
            <person name="Horton D.L."/>
            <person name="Alikhan N.F."/>
            <person name="Baker D."/>
            <person name="Gharbi K."/>
            <person name="Hall N."/>
            <person name="Watson M."/>
            <person name="Adriaenssens E.M."/>
            <person name="Foster-Nyarko E."/>
            <person name="Jarju S."/>
            <person name="Secka A."/>
            <person name="Antonio M."/>
            <person name="Oren A."/>
            <person name="Chaudhuri R.R."/>
            <person name="La Ragione R."/>
            <person name="Hildebrand F."/>
            <person name="Pallen M.J."/>
        </authorList>
    </citation>
    <scope>NUCLEOTIDE SEQUENCE</scope>
    <source>
        <strain evidence="10">ChiHcec3-6078</strain>
    </source>
</reference>
<dbReference type="Pfam" id="PF11734">
    <property type="entry name" value="TilS_C"/>
    <property type="match status" value="1"/>
</dbReference>
<evidence type="ECO:0000256" key="5">
    <source>
        <dbReference type="ARBA" id="ARBA00022741"/>
    </source>
</evidence>
<organism evidence="10 11">
    <name type="scientific">Candidatus Allocopromorpha excrementigallinarum</name>
    <dbReference type="NCBI Taxonomy" id="2840742"/>
    <lineage>
        <taxon>Bacteria</taxon>
        <taxon>Bacillati</taxon>
        <taxon>Bacillota</taxon>
        <taxon>Clostridia</taxon>
        <taxon>Eubacteriales</taxon>
        <taxon>Eubacteriaceae</taxon>
        <taxon>Eubacteriaceae incertae sedis</taxon>
        <taxon>Candidatus Allocopromorpha</taxon>
    </lineage>
</organism>
<dbReference type="InterPro" id="IPR011063">
    <property type="entry name" value="TilS/TtcA_N"/>
</dbReference>
<dbReference type="SUPFAM" id="SSF82829">
    <property type="entry name" value="MesJ substrate recognition domain-like"/>
    <property type="match status" value="1"/>
</dbReference>
<dbReference type="Proteomes" id="UP000824090">
    <property type="component" value="Unassembled WGS sequence"/>
</dbReference>
<dbReference type="GO" id="GO:0005737">
    <property type="term" value="C:cytoplasm"/>
    <property type="evidence" value="ECO:0007669"/>
    <property type="project" value="UniProtKB-SubCell"/>
</dbReference>
<keyword evidence="5 8" id="KW-0547">Nucleotide-binding</keyword>
<dbReference type="GO" id="GO:0006400">
    <property type="term" value="P:tRNA modification"/>
    <property type="evidence" value="ECO:0007669"/>
    <property type="project" value="UniProtKB-UniRule"/>
</dbReference>
<evidence type="ECO:0000313" key="10">
    <source>
        <dbReference type="EMBL" id="HIU26341.1"/>
    </source>
</evidence>
<dbReference type="PANTHER" id="PTHR43033">
    <property type="entry name" value="TRNA(ILE)-LYSIDINE SYNTHASE-RELATED"/>
    <property type="match status" value="1"/>
</dbReference>
<evidence type="ECO:0000256" key="3">
    <source>
        <dbReference type="ARBA" id="ARBA00022598"/>
    </source>
</evidence>